<reference evidence="2 3" key="1">
    <citation type="submission" date="2018-12" db="EMBL/GenBank/DDBJ databases">
        <title>Legionella sp,whole genome shotgun sequence.</title>
        <authorList>
            <person name="Wu H."/>
        </authorList>
    </citation>
    <scope>NUCLEOTIDE SEQUENCE [LARGE SCALE GENOMIC DNA]</scope>
    <source>
        <strain evidence="3">km714</strain>
    </source>
</reference>
<organism evidence="2 3">
    <name type="scientific">Legionella septentrionalis</name>
    <dbReference type="NCBI Taxonomy" id="2498109"/>
    <lineage>
        <taxon>Bacteria</taxon>
        <taxon>Pseudomonadati</taxon>
        <taxon>Pseudomonadota</taxon>
        <taxon>Gammaproteobacteria</taxon>
        <taxon>Legionellales</taxon>
        <taxon>Legionellaceae</taxon>
        <taxon>Legionella</taxon>
    </lineage>
</organism>
<evidence type="ECO:0000259" key="1">
    <source>
        <dbReference type="SMART" id="SM00860"/>
    </source>
</evidence>
<gene>
    <name evidence="2" type="ORF">EKM59_00425</name>
</gene>
<dbReference type="AlphaFoldDB" id="A0A433JME1"/>
<proteinExistence type="predicted"/>
<name>A0A433JME1_9GAMM</name>
<sequence length="206" mass="23846">MYMNFKIFQTEKKLDVQDLDFKPHCSCDFPPAAEEHLLELESHCGHKLPDLLRHIYKTYNGGKPQSDYYDPDNLKEDLNCFDESGYCNIAYFFKIEAKEAFAQSTQEISKENSPEKTKSMHSIWDALALFNKNFKNAKDKLPFAKCGKNTADGIFYLAWSKAEQPPEVWLLKPFIGKFFVAKSLEDFLQSLKKFDDVAYTRAPVLL</sequence>
<dbReference type="Gene3D" id="3.40.1580.10">
    <property type="entry name" value="SMI1/KNR4-like"/>
    <property type="match status" value="1"/>
</dbReference>
<dbReference type="Pfam" id="PF09346">
    <property type="entry name" value="SMI1_KNR4"/>
    <property type="match status" value="1"/>
</dbReference>
<dbReference type="SUPFAM" id="SSF160631">
    <property type="entry name" value="SMI1/KNR4-like"/>
    <property type="match status" value="1"/>
</dbReference>
<keyword evidence="3" id="KW-1185">Reference proteome</keyword>
<dbReference type="Proteomes" id="UP000288012">
    <property type="component" value="Unassembled WGS sequence"/>
</dbReference>
<dbReference type="SMART" id="SM00860">
    <property type="entry name" value="SMI1_KNR4"/>
    <property type="match status" value="1"/>
</dbReference>
<dbReference type="InterPro" id="IPR037883">
    <property type="entry name" value="Knr4/Smi1-like_sf"/>
</dbReference>
<feature type="domain" description="Knr4/Smi1-like" evidence="1">
    <location>
        <begin position="31"/>
        <end position="190"/>
    </location>
</feature>
<dbReference type="InterPro" id="IPR018958">
    <property type="entry name" value="Knr4/Smi1-like_dom"/>
</dbReference>
<evidence type="ECO:0000313" key="2">
    <source>
        <dbReference type="EMBL" id="RUQ91560.1"/>
    </source>
</evidence>
<protein>
    <submittedName>
        <fullName evidence="2">SMI1/KNR4 family protein</fullName>
    </submittedName>
</protein>
<evidence type="ECO:0000313" key="3">
    <source>
        <dbReference type="Proteomes" id="UP000288012"/>
    </source>
</evidence>
<dbReference type="EMBL" id="RZGR01000001">
    <property type="protein sequence ID" value="RUQ91560.1"/>
    <property type="molecule type" value="Genomic_DNA"/>
</dbReference>
<comment type="caution">
    <text evidence="2">The sequence shown here is derived from an EMBL/GenBank/DDBJ whole genome shotgun (WGS) entry which is preliminary data.</text>
</comment>
<accession>A0A433JME1</accession>